<dbReference type="EMBL" id="JAZHFS010000017">
    <property type="protein sequence ID" value="MEF2113962.1"/>
    <property type="molecule type" value="Genomic_DNA"/>
</dbReference>
<dbReference type="Proteomes" id="UP001498469">
    <property type="component" value="Unassembled WGS sequence"/>
</dbReference>
<feature type="DNA-binding region" description="H-T-H motif" evidence="2">
    <location>
        <begin position="38"/>
        <end position="57"/>
    </location>
</feature>
<dbReference type="InterPro" id="IPR050624">
    <property type="entry name" value="HTH-type_Tx_Regulator"/>
</dbReference>
<organism evidence="5 6">
    <name type="scientific">Clostridium frigoriphilum</name>
    <dbReference type="NCBI Taxonomy" id="443253"/>
    <lineage>
        <taxon>Bacteria</taxon>
        <taxon>Bacillati</taxon>
        <taxon>Bacillota</taxon>
        <taxon>Clostridia</taxon>
        <taxon>Eubacteriales</taxon>
        <taxon>Clostridiaceae</taxon>
        <taxon>Clostridium</taxon>
    </lineage>
</organism>
<dbReference type="PANTHER" id="PTHR43479:SF7">
    <property type="entry name" value="TETR-FAMILY TRANSCRIPTIONAL REGULATOR"/>
    <property type="match status" value="1"/>
</dbReference>
<feature type="transmembrane region" description="Helical" evidence="3">
    <location>
        <begin position="145"/>
        <end position="167"/>
    </location>
</feature>
<name>A0ABU7UTQ3_9CLOT</name>
<dbReference type="Pfam" id="PF00440">
    <property type="entry name" value="TetR_N"/>
    <property type="match status" value="1"/>
</dbReference>
<sequence>MTKSDSYPKKDLRIIRTHKLLWNALLELLKECSFDEINVKDICERAMVHRSTFYMHFENKCHLLTYGLQNIIELLTSDKFSNDNFEEAGKITLDVFKHVASYYTLYFEILLKKDNQNLRNIFCNQIAQDIKEYLKQTTANNSNGTVTLTIVSQFYAGAILSVISWWLENNMSMPIEQISRQLTELLLVKNACFKSN</sequence>
<evidence type="ECO:0000256" key="3">
    <source>
        <dbReference type="SAM" id="Phobius"/>
    </source>
</evidence>
<keyword evidence="6" id="KW-1185">Reference proteome</keyword>
<evidence type="ECO:0000259" key="4">
    <source>
        <dbReference type="PROSITE" id="PS50977"/>
    </source>
</evidence>
<gene>
    <name evidence="5" type="ORF">SJI18_16785</name>
</gene>
<comment type="caution">
    <text evidence="5">The sequence shown here is derived from an EMBL/GenBank/DDBJ whole genome shotgun (WGS) entry which is preliminary data.</text>
</comment>
<protein>
    <submittedName>
        <fullName evidence="5">TetR-like C-terminal domain-containing protein</fullName>
    </submittedName>
</protein>
<dbReference type="InterPro" id="IPR001647">
    <property type="entry name" value="HTH_TetR"/>
</dbReference>
<proteinExistence type="predicted"/>
<accession>A0ABU7UTQ3</accession>
<dbReference type="InterPro" id="IPR039532">
    <property type="entry name" value="TetR_C_Firmicutes"/>
</dbReference>
<evidence type="ECO:0000313" key="6">
    <source>
        <dbReference type="Proteomes" id="UP001498469"/>
    </source>
</evidence>
<dbReference type="Pfam" id="PF14278">
    <property type="entry name" value="TetR_C_8"/>
    <property type="match status" value="1"/>
</dbReference>
<keyword evidence="1 2" id="KW-0238">DNA-binding</keyword>
<reference evidence="5 6" key="1">
    <citation type="submission" date="2023-11" db="EMBL/GenBank/DDBJ databases">
        <title>Draft genome sequence of a psychrophilic Clostridium strain from permafrost water brine.</title>
        <authorList>
            <person name="Shcherbakova V.A."/>
            <person name="Trubitsyn V.E."/>
            <person name="Zakharyuk A.G."/>
        </authorList>
    </citation>
    <scope>NUCLEOTIDE SEQUENCE [LARGE SCALE GENOMIC DNA]</scope>
    <source>
        <strain evidence="5 6">14F</strain>
    </source>
</reference>
<dbReference type="RefSeq" id="WP_216252423.1">
    <property type="nucleotide sequence ID" value="NZ_JAZHFS010000017.1"/>
</dbReference>
<keyword evidence="3" id="KW-0472">Membrane</keyword>
<keyword evidence="3" id="KW-1133">Transmembrane helix</keyword>
<dbReference type="PANTHER" id="PTHR43479">
    <property type="entry name" value="ACREF/ENVCD OPERON REPRESSOR-RELATED"/>
    <property type="match status" value="1"/>
</dbReference>
<evidence type="ECO:0000256" key="1">
    <source>
        <dbReference type="ARBA" id="ARBA00023125"/>
    </source>
</evidence>
<evidence type="ECO:0000313" key="5">
    <source>
        <dbReference type="EMBL" id="MEF2113962.1"/>
    </source>
</evidence>
<dbReference type="PROSITE" id="PS50977">
    <property type="entry name" value="HTH_TETR_2"/>
    <property type="match status" value="1"/>
</dbReference>
<keyword evidence="3" id="KW-0812">Transmembrane</keyword>
<feature type="domain" description="HTH tetR-type" evidence="4">
    <location>
        <begin position="15"/>
        <end position="75"/>
    </location>
</feature>
<evidence type="ECO:0000256" key="2">
    <source>
        <dbReference type="PROSITE-ProRule" id="PRU00335"/>
    </source>
</evidence>